<feature type="signal peptide" evidence="2">
    <location>
        <begin position="1"/>
        <end position="22"/>
    </location>
</feature>
<evidence type="ECO:0000313" key="4">
    <source>
        <dbReference type="Proteomes" id="UP000650081"/>
    </source>
</evidence>
<dbReference type="PANTHER" id="PTHR40940:SF2">
    <property type="entry name" value="BATD"/>
    <property type="match status" value="1"/>
</dbReference>
<protein>
    <submittedName>
        <fullName evidence="3">Protein BatD</fullName>
    </submittedName>
</protein>
<reference evidence="3" key="1">
    <citation type="submission" date="2020-08" db="EMBL/GenBank/DDBJ databases">
        <title>Lewinella bacteria from marine environments.</title>
        <authorList>
            <person name="Zhong Y."/>
        </authorList>
    </citation>
    <scope>NUCLEOTIDE SEQUENCE</scope>
    <source>
        <strain evidence="3">KCTC 42187</strain>
    </source>
</reference>
<proteinExistence type="predicted"/>
<dbReference type="PANTHER" id="PTHR40940">
    <property type="entry name" value="PROTEIN BATD-RELATED"/>
    <property type="match status" value="1"/>
</dbReference>
<dbReference type="InterPro" id="IPR025738">
    <property type="entry name" value="BatD"/>
</dbReference>
<gene>
    <name evidence="3" type="ORF">H9S92_01360</name>
</gene>
<dbReference type="Pfam" id="PF13584">
    <property type="entry name" value="BatD"/>
    <property type="match status" value="1"/>
</dbReference>
<keyword evidence="1" id="KW-0812">Transmembrane</keyword>
<evidence type="ECO:0000256" key="2">
    <source>
        <dbReference type="SAM" id="SignalP"/>
    </source>
</evidence>
<keyword evidence="4" id="KW-1185">Reference proteome</keyword>
<dbReference type="Proteomes" id="UP000650081">
    <property type="component" value="Unassembled WGS sequence"/>
</dbReference>
<feature type="transmembrane region" description="Helical" evidence="1">
    <location>
        <begin position="431"/>
        <end position="450"/>
    </location>
</feature>
<sequence length="578" mass="64277">MWRNLALLFFLCTCGRAQVALAQHQDIDFSAEVSKARTFINSTVEYSLVLRNAQGTDLVPPAFRDFIVLRGPSRAMGTTIINGVGSSHLTHSWLLQPKRVGELTIETATIVAAGRTYRANSKTVEVLPVDAGAAALAPDDFLRAELSTDTAYVGQQIILDLNLYSTTNVISRNLMQEPDFAGFFSQPRRQYDGRPRTVIENGREYQRRTLGSLALFPTKSGRIRIDPYRMVLGTVRYRNSSTFSRRFTEQIPLNTDTLYVEVKELPQPRPADFSGAVGSYRLDVQADRDQLTTDDALTLRIIVTGEGDIERLDAFPPVSDKDWDIYDPVILQEELLDSPSGMLGRKIFEYKVVPKRAGQYDLRPGLTYFDVDSNRYVTNAPAVFPITVTGGTGQATYEIDTLSEEAAKLVLLPVRDLPAGRSYGSATASRFYYWLLFLLPLLGAGGALAWQAYRARQAGRDPAEVARARAAQAATQRLKGAKVHLDAVAPRPFYDAVEGALFGYLRDRFNLSVAKLNRRNVSATLRDAGADAALAERYDRLLQRCEMALYAGQDQADDLADTYRAARELIVDTERQVE</sequence>
<feature type="chain" id="PRO_5037885309" evidence="2">
    <location>
        <begin position="23"/>
        <end position="578"/>
    </location>
</feature>
<keyword evidence="2" id="KW-0732">Signal</keyword>
<name>A0A923PLP0_9BACT</name>
<dbReference type="RefSeq" id="WP_187464930.1">
    <property type="nucleotide sequence ID" value="NZ_JACSIT010000037.1"/>
</dbReference>
<keyword evidence="1" id="KW-0472">Membrane</keyword>
<evidence type="ECO:0000256" key="1">
    <source>
        <dbReference type="SAM" id="Phobius"/>
    </source>
</evidence>
<keyword evidence="1" id="KW-1133">Transmembrane helix</keyword>
<organism evidence="3 4">
    <name type="scientific">Neolewinella lacunae</name>
    <dbReference type="NCBI Taxonomy" id="1517758"/>
    <lineage>
        <taxon>Bacteria</taxon>
        <taxon>Pseudomonadati</taxon>
        <taxon>Bacteroidota</taxon>
        <taxon>Saprospiria</taxon>
        <taxon>Saprospirales</taxon>
        <taxon>Lewinellaceae</taxon>
        <taxon>Neolewinella</taxon>
    </lineage>
</organism>
<accession>A0A923PLP0</accession>
<dbReference type="AlphaFoldDB" id="A0A923PLP0"/>
<dbReference type="EMBL" id="JACSIT010000037">
    <property type="protein sequence ID" value="MBC6992797.1"/>
    <property type="molecule type" value="Genomic_DNA"/>
</dbReference>
<comment type="caution">
    <text evidence="3">The sequence shown here is derived from an EMBL/GenBank/DDBJ whole genome shotgun (WGS) entry which is preliminary data.</text>
</comment>
<evidence type="ECO:0000313" key="3">
    <source>
        <dbReference type="EMBL" id="MBC6992797.1"/>
    </source>
</evidence>